<sequence>MHTRAEYKPEWIREDFVDFIAEKIDSIWAWKKIKAEIISVKPLSTDFIQLQLRPNKNFNFQAYQAGQSVLVTAIIGGVRQQRSYSVVQVSPQGLLSIAVKKQGAVSNVLTSLALGGIVEISQPQGDFVLKLTERANLMIASGSGITAIYALLNSHLLSISKPVDLLYFSRDNAYAAELLALAEHYPQFKLHLINTSQQKQHLDQALLELLVDGFMQRECYACGASSMMQSVQQIYQHAGLTAQLHTEYFQIPADETLAEQPVKFLRSQQAFQAKSNLLESAEQAGLRPAHGCRMGICNTCSCTKVQGTVKNILTGEIDSQNNSQIKLCISQAISPVTINL</sequence>
<dbReference type="InterPro" id="IPR036010">
    <property type="entry name" value="2Fe-2S_ferredoxin-like_sf"/>
</dbReference>
<organism evidence="8 9">
    <name type="scientific">Acinetobacter bouvetii</name>
    <dbReference type="NCBI Taxonomy" id="202951"/>
    <lineage>
        <taxon>Bacteria</taxon>
        <taxon>Pseudomonadati</taxon>
        <taxon>Pseudomonadota</taxon>
        <taxon>Gammaproteobacteria</taxon>
        <taxon>Moraxellales</taxon>
        <taxon>Moraxellaceae</taxon>
        <taxon>Acinetobacter</taxon>
    </lineage>
</organism>
<dbReference type="Pfam" id="PF22290">
    <property type="entry name" value="DmmA-like_N"/>
    <property type="match status" value="1"/>
</dbReference>
<dbReference type="Gene3D" id="3.10.20.30">
    <property type="match status" value="1"/>
</dbReference>
<dbReference type="Gene3D" id="2.40.30.10">
    <property type="entry name" value="Translation factors"/>
    <property type="match status" value="1"/>
</dbReference>
<dbReference type="SUPFAM" id="SSF63380">
    <property type="entry name" value="Riboflavin synthase domain-like"/>
    <property type="match status" value="1"/>
</dbReference>
<dbReference type="PANTHER" id="PTHR47354">
    <property type="entry name" value="NADH OXIDOREDUCTASE HCR"/>
    <property type="match status" value="1"/>
</dbReference>
<keyword evidence="5" id="KW-0408">Iron</keyword>
<dbReference type="Pfam" id="PF00970">
    <property type="entry name" value="FAD_binding_6"/>
    <property type="match status" value="1"/>
</dbReference>
<dbReference type="InterPro" id="IPR039261">
    <property type="entry name" value="FNR_nucleotide-bd"/>
</dbReference>
<evidence type="ECO:0000256" key="3">
    <source>
        <dbReference type="ARBA" id="ARBA00022723"/>
    </source>
</evidence>
<dbReference type="InterPro" id="IPR012675">
    <property type="entry name" value="Beta-grasp_dom_sf"/>
</dbReference>
<dbReference type="EMBL" id="SGSU01000014">
    <property type="protein sequence ID" value="RZG65703.1"/>
    <property type="molecule type" value="Genomic_DNA"/>
</dbReference>
<dbReference type="GO" id="GO:0016491">
    <property type="term" value="F:oxidoreductase activity"/>
    <property type="evidence" value="ECO:0007669"/>
    <property type="project" value="UniProtKB-KW"/>
</dbReference>
<evidence type="ECO:0000259" key="7">
    <source>
        <dbReference type="PROSITE" id="PS51384"/>
    </source>
</evidence>
<dbReference type="Proteomes" id="UP000293483">
    <property type="component" value="Unassembled WGS sequence"/>
</dbReference>
<dbReference type="SUPFAM" id="SSF52343">
    <property type="entry name" value="Ferredoxin reductase-like, C-terminal NADP-linked domain"/>
    <property type="match status" value="1"/>
</dbReference>
<dbReference type="InterPro" id="IPR017938">
    <property type="entry name" value="Riboflavin_synthase-like_b-brl"/>
</dbReference>
<dbReference type="InterPro" id="IPR017927">
    <property type="entry name" value="FAD-bd_FR_type"/>
</dbReference>
<keyword evidence="2" id="KW-0001">2Fe-2S</keyword>
<evidence type="ECO:0000256" key="5">
    <source>
        <dbReference type="ARBA" id="ARBA00023004"/>
    </source>
</evidence>
<gene>
    <name evidence="8" type="ORF">EXE25_12720</name>
</gene>
<dbReference type="RefSeq" id="WP_130146874.1">
    <property type="nucleotide sequence ID" value="NZ_SGSU01000014.1"/>
</dbReference>
<name>A0A4Q7AYI5_9GAMM</name>
<dbReference type="InterPro" id="IPR050415">
    <property type="entry name" value="MRET"/>
</dbReference>
<reference evidence="8 9" key="1">
    <citation type="submission" date="2019-02" db="EMBL/GenBank/DDBJ databases">
        <title>The Batch Genome Submission of Acinetobacter spp. strains.</title>
        <authorList>
            <person name="Qin J."/>
            <person name="Hu Y."/>
            <person name="Ye H."/>
            <person name="Wei L."/>
            <person name="Feng Y."/>
            <person name="Zong Z."/>
        </authorList>
    </citation>
    <scope>NUCLEOTIDE SEQUENCE [LARGE SCALE GENOMIC DNA]</scope>
    <source>
        <strain evidence="8 9">WCHABo060081</strain>
    </source>
</reference>
<dbReference type="PANTHER" id="PTHR47354:SF3">
    <property type="entry name" value="OXIDOREDUCTASE-RELATED"/>
    <property type="match status" value="1"/>
</dbReference>
<dbReference type="InterPro" id="IPR054582">
    <property type="entry name" value="DmmA-like_N"/>
</dbReference>
<accession>A0A4Q7AYI5</accession>
<dbReference type="Gene3D" id="3.40.50.80">
    <property type="entry name" value="Nucleotide-binding domain of ferredoxin-NADP reductase (FNR) module"/>
    <property type="match status" value="1"/>
</dbReference>
<protein>
    <submittedName>
        <fullName evidence="8">2Fe-2S iron-sulfur cluster binding domain-containing protein</fullName>
    </submittedName>
</protein>
<dbReference type="STRING" id="202951.GCA_001485025_00746"/>
<evidence type="ECO:0000256" key="2">
    <source>
        <dbReference type="ARBA" id="ARBA00022714"/>
    </source>
</evidence>
<dbReference type="GO" id="GO:0051537">
    <property type="term" value="F:2 iron, 2 sulfur cluster binding"/>
    <property type="evidence" value="ECO:0007669"/>
    <property type="project" value="UniProtKB-KW"/>
</dbReference>
<proteinExistence type="predicted"/>
<dbReference type="Pfam" id="PF00111">
    <property type="entry name" value="Fer2"/>
    <property type="match status" value="1"/>
</dbReference>
<dbReference type="CDD" id="cd00207">
    <property type="entry name" value="fer2"/>
    <property type="match status" value="1"/>
</dbReference>
<dbReference type="AlphaFoldDB" id="A0A4Q7AYI5"/>
<keyword evidence="4" id="KW-0560">Oxidoreductase</keyword>
<evidence type="ECO:0000256" key="1">
    <source>
        <dbReference type="ARBA" id="ARBA00022630"/>
    </source>
</evidence>
<evidence type="ECO:0000256" key="6">
    <source>
        <dbReference type="ARBA" id="ARBA00023014"/>
    </source>
</evidence>
<evidence type="ECO:0000313" key="9">
    <source>
        <dbReference type="Proteomes" id="UP000293483"/>
    </source>
</evidence>
<feature type="domain" description="FAD-binding FR-type" evidence="7">
    <location>
        <begin position="30"/>
        <end position="130"/>
    </location>
</feature>
<keyword evidence="1" id="KW-0285">Flavoprotein</keyword>
<dbReference type="PROSITE" id="PS51384">
    <property type="entry name" value="FAD_FR"/>
    <property type="match status" value="1"/>
</dbReference>
<keyword evidence="3" id="KW-0479">Metal-binding</keyword>
<evidence type="ECO:0000256" key="4">
    <source>
        <dbReference type="ARBA" id="ARBA00023002"/>
    </source>
</evidence>
<keyword evidence="6" id="KW-0411">Iron-sulfur</keyword>
<dbReference type="SUPFAM" id="SSF54292">
    <property type="entry name" value="2Fe-2S ferredoxin-like"/>
    <property type="match status" value="1"/>
</dbReference>
<dbReference type="GO" id="GO:0046872">
    <property type="term" value="F:metal ion binding"/>
    <property type="evidence" value="ECO:0007669"/>
    <property type="project" value="UniProtKB-KW"/>
</dbReference>
<comment type="caution">
    <text evidence="8">The sequence shown here is derived from an EMBL/GenBank/DDBJ whole genome shotgun (WGS) entry which is preliminary data.</text>
</comment>
<dbReference type="InterPro" id="IPR008333">
    <property type="entry name" value="Cbr1-like_FAD-bd_dom"/>
</dbReference>
<dbReference type="InterPro" id="IPR001041">
    <property type="entry name" value="2Fe-2S_ferredoxin-type"/>
</dbReference>
<evidence type="ECO:0000313" key="8">
    <source>
        <dbReference type="EMBL" id="RZG65703.1"/>
    </source>
</evidence>